<keyword evidence="2" id="KW-0732">Signal</keyword>
<dbReference type="EMBL" id="BDEQ01000001">
    <property type="protein sequence ID" value="GAT96799.1"/>
    <property type="molecule type" value="Genomic_DNA"/>
</dbReference>
<evidence type="ECO:0000313" key="4">
    <source>
        <dbReference type="Proteomes" id="UP000078387"/>
    </source>
</evidence>
<dbReference type="VEuPathDB" id="AmoebaDB:EHI5A_155540"/>
<dbReference type="VEuPathDB" id="AmoebaDB:EHI7A_110870"/>
<gene>
    <name evidence="3" type="ORF">CL6EHI_070790</name>
</gene>
<organism evidence="3 4">
    <name type="scientific">Entamoeba histolytica</name>
    <dbReference type="NCBI Taxonomy" id="5759"/>
    <lineage>
        <taxon>Eukaryota</taxon>
        <taxon>Amoebozoa</taxon>
        <taxon>Evosea</taxon>
        <taxon>Archamoebae</taxon>
        <taxon>Mastigamoebida</taxon>
        <taxon>Entamoebidae</taxon>
        <taxon>Entamoeba</taxon>
    </lineage>
</organism>
<dbReference type="PANTHER" id="PTHR37049:SF4">
    <property type="entry name" value="RHODANESE DOMAIN-CONTAINING PROTEIN"/>
    <property type="match status" value="1"/>
</dbReference>
<feature type="signal peptide" evidence="2">
    <location>
        <begin position="1"/>
        <end position="15"/>
    </location>
</feature>
<proteinExistence type="predicted"/>
<dbReference type="OMA" id="TECNEEN"/>
<name>A0A5K1VIJ5_ENTHI</name>
<comment type="caution">
    <text evidence="3">The sequence shown here is derived from an EMBL/GenBank/DDBJ whole genome shotgun (WGS) entry which is preliminary data.</text>
</comment>
<keyword evidence="1" id="KW-0812">Transmembrane</keyword>
<accession>A0A5K1VIJ5</accession>
<evidence type="ECO:0000313" key="3">
    <source>
        <dbReference type="EMBL" id="GAT96799.1"/>
    </source>
</evidence>
<reference evidence="3 4" key="1">
    <citation type="submission" date="2016-05" db="EMBL/GenBank/DDBJ databases">
        <title>First whole genome sequencing of Entamoeba histolytica HM1:IMSS-clone-6.</title>
        <authorList>
            <person name="Mukherjee Avik.K."/>
            <person name="Izumyama S."/>
            <person name="Nakada-Tsukui K."/>
            <person name="Nozaki T."/>
        </authorList>
    </citation>
    <scope>NUCLEOTIDE SEQUENCE [LARGE SCALE GENOMIC DNA]</scope>
    <source>
        <strain evidence="3 4">HM1:IMSS clone 6</strain>
    </source>
</reference>
<evidence type="ECO:0000256" key="2">
    <source>
        <dbReference type="SAM" id="SignalP"/>
    </source>
</evidence>
<dbReference type="AlphaFoldDB" id="A0A5K1VIJ5"/>
<sequence>MILYLIPFFLPYLFAYPCNEIIFQKPFTFEEVEECINETSINQLESEGIINDLKEAAHAYVFTDINNSSIKEHPIDLIQQINEIKTENQTFFSFFQSIFLTFQTTFDPSLTLGISESSSFNDLLGMYDILFNYDINGIYITPNTNCELFGFKPSITEKLYLTSINDIDPIKFLLSFAKKYGSYISQHAQLSWALSSISNVRLSKLPLSFIDLKTPLKLITNNGTIYTLYYQFVKVEPNLLNEVSTNSFKGNECYVMNERKTNVLILSSFETNDVNNLNDCLKKFDSNSYPIGIVLQQPKIFGNNEVAASLHQSIVLHDDTRLIGSFKYFDSMNLFYKKEFINQFKNFECKQINIENINSQLDSFNNITHQRTENILYVFNSLTKTMSSLRKSNDIVIFSDGLCTGVCSQFALGLVLRGSSISVTYGYEGNDNKVRISQGSTLSIQETDSRELNNLKRNNVKLNLPVFEIYDYHYNSSESYPLEFSTIIPDFHLNRGQFSSVNDIITETLKIIDEFQTQCNELNDRMKYDSIECNIYESTSHKYGGFKCINNSWSNNCEPSYCDYNYFLDSITLNCIKNSCVNIDENDKETNISILIYVGVSITILISILIVSILLGIFILFMHRQNQKLNYNRF</sequence>
<feature type="transmembrane region" description="Helical" evidence="1">
    <location>
        <begin position="594"/>
        <end position="621"/>
    </location>
</feature>
<dbReference type="VEuPathDB" id="AmoebaDB:EHI8A_121250"/>
<dbReference type="VEuPathDB" id="AmoebaDB:KM1_192700"/>
<dbReference type="InterPro" id="IPR052766">
    <property type="entry name" value="S41A_metabolite_peptidase"/>
</dbReference>
<feature type="chain" id="PRO_5023826501" evidence="2">
    <location>
        <begin position="16"/>
        <end position="634"/>
    </location>
</feature>
<dbReference type="VEuPathDB" id="AmoebaDB:EHI_070790"/>
<protein>
    <submittedName>
        <fullName evidence="3">Uncharacterized protein</fullName>
    </submittedName>
</protein>
<dbReference type="Proteomes" id="UP000078387">
    <property type="component" value="Unassembled WGS sequence"/>
</dbReference>
<keyword evidence="1" id="KW-1133">Transmembrane helix</keyword>
<dbReference type="PANTHER" id="PTHR37049">
    <property type="entry name" value="PEPTIDASE S41 FAMILY PROTEIN"/>
    <property type="match status" value="1"/>
</dbReference>
<evidence type="ECO:0000256" key="1">
    <source>
        <dbReference type="SAM" id="Phobius"/>
    </source>
</evidence>
<keyword evidence="1" id="KW-0472">Membrane</keyword>